<dbReference type="InterPro" id="IPR012910">
    <property type="entry name" value="Plug_dom"/>
</dbReference>
<protein>
    <submittedName>
        <fullName evidence="3">Outer membrane cobalamin receptor protein</fullName>
    </submittedName>
</protein>
<dbReference type="eggNOG" id="COG1629">
    <property type="taxonomic scope" value="Bacteria"/>
</dbReference>
<dbReference type="Proteomes" id="UP000019402">
    <property type="component" value="Unassembled WGS sequence"/>
</dbReference>
<dbReference type="Pfam" id="PF13715">
    <property type="entry name" value="CarbopepD_reg_2"/>
    <property type="match status" value="1"/>
</dbReference>
<dbReference type="InterPro" id="IPR008969">
    <property type="entry name" value="CarboxyPept-like_regulatory"/>
</dbReference>
<dbReference type="STRING" id="869213.GCA_000517085_04210"/>
<dbReference type="InterPro" id="IPR023997">
    <property type="entry name" value="TonB-dep_OMP_SusC/RagA_CS"/>
</dbReference>
<dbReference type="SUPFAM" id="SSF56935">
    <property type="entry name" value="Porins"/>
    <property type="match status" value="1"/>
</dbReference>
<comment type="caution">
    <text evidence="3">The sequence shown here is derived from an EMBL/GenBank/DDBJ whole genome shotgun (WGS) entry which is preliminary data.</text>
</comment>
<dbReference type="Gene3D" id="2.170.130.10">
    <property type="entry name" value="TonB-dependent receptor, plug domain"/>
    <property type="match status" value="1"/>
</dbReference>
<sequence>MTLFKSRKNLTLELLIVLLTGCFLFSGNNTVYAQESTITISGMVKDNSGDPIVGATIMEKGSTTNGTISDIDGNYQIKVPSNAALVASFIGFATQETSVAGQPKINFVLEQEFTNLDELVVVGYGVQKKSDVTGAVASVSADAIKAMPVKDAVQAMQGKTAGVDITSNQRPGENSSISIRGVRSLNASQSPLYVVDGMVVQSGGIDNINPSDIESIDILKDASATAIYGSRGANGVVLVTTKKGKAGTVSFNYNGSVTIEKMYDVTEMMDAAEWLDYARLAKYNMGSYASASPSYEADLATWGSVSASFANIEKGWVNGQWDPSKVENYDWKRYGKRTAVSTEHTISASGGTEKFQGYGSFGYLHQEGTQPDQLYKRYTAKTNFEASPTNWLKFGTTMNLSWGEQDYGYSFTKSVTGAGDYYSALKSMLPWAVPYDENGDYIRNPAAGDVNIINPIDELKYNTNNRRTLRATGSFYSQIDFSNIWQALSGLKYRIQFGPEFKYYRLGVFNAATELMGMAIMQPNTIQITHKLGPWITYFIMTKHLQTFIK</sequence>
<evidence type="ECO:0000313" key="3">
    <source>
        <dbReference type="EMBL" id="GAF02115.1"/>
    </source>
</evidence>
<reference evidence="3 4" key="1">
    <citation type="journal article" date="2014" name="Genome Announc.">
        <title>Draft Genome Sequence of Cytophaga fermentans JCM 21142T, a Facultative Anaerobe Isolated from Marine Mud.</title>
        <authorList>
            <person name="Starns D."/>
            <person name="Oshima K."/>
            <person name="Suda W."/>
            <person name="Iino T."/>
            <person name="Yuki M."/>
            <person name="Inoue J."/>
            <person name="Kitamura K."/>
            <person name="Iida T."/>
            <person name="Darby A."/>
            <person name="Hattori M."/>
            <person name="Ohkuma M."/>
        </authorList>
    </citation>
    <scope>NUCLEOTIDE SEQUENCE [LARGE SCALE GENOMIC DNA]</scope>
    <source>
        <strain evidence="3 4">JCM 21142</strain>
    </source>
</reference>
<keyword evidence="4" id="KW-1185">Reference proteome</keyword>
<dbReference type="Pfam" id="PF07715">
    <property type="entry name" value="Plug"/>
    <property type="match status" value="1"/>
</dbReference>
<keyword evidence="1" id="KW-0998">Cell outer membrane</keyword>
<name>W7XVI3_9BACT</name>
<dbReference type="InterPro" id="IPR037066">
    <property type="entry name" value="Plug_dom_sf"/>
</dbReference>
<dbReference type="FunFam" id="2.170.130.10:FF:000008">
    <property type="entry name" value="SusC/RagA family TonB-linked outer membrane protein"/>
    <property type="match status" value="1"/>
</dbReference>
<dbReference type="Gene3D" id="2.60.40.1120">
    <property type="entry name" value="Carboxypeptidase-like, regulatory domain"/>
    <property type="match status" value="1"/>
</dbReference>
<dbReference type="InterPro" id="IPR039426">
    <property type="entry name" value="TonB-dep_rcpt-like"/>
</dbReference>
<gene>
    <name evidence="3" type="ORF">JCM21142_2742</name>
</gene>
<evidence type="ECO:0000313" key="4">
    <source>
        <dbReference type="Proteomes" id="UP000019402"/>
    </source>
</evidence>
<dbReference type="FunFam" id="2.60.40.1120:FF:000003">
    <property type="entry name" value="Outer membrane protein Omp121"/>
    <property type="match status" value="1"/>
</dbReference>
<keyword evidence="3" id="KW-0675">Receptor</keyword>
<dbReference type="GO" id="GO:0009279">
    <property type="term" value="C:cell outer membrane"/>
    <property type="evidence" value="ECO:0007669"/>
    <property type="project" value="UniProtKB-SubCell"/>
</dbReference>
<dbReference type="SUPFAM" id="SSF49464">
    <property type="entry name" value="Carboxypeptidase regulatory domain-like"/>
    <property type="match status" value="1"/>
</dbReference>
<dbReference type="InterPro" id="IPR023996">
    <property type="entry name" value="TonB-dep_OMP_SusC/RagA"/>
</dbReference>
<evidence type="ECO:0000256" key="1">
    <source>
        <dbReference type="PROSITE-ProRule" id="PRU01360"/>
    </source>
</evidence>
<dbReference type="RefSeq" id="WP_200871220.1">
    <property type="nucleotide sequence ID" value="NZ_BAMD01000005.1"/>
</dbReference>
<keyword evidence="1" id="KW-0472">Membrane</keyword>
<dbReference type="NCBIfam" id="TIGR04057">
    <property type="entry name" value="SusC_RagA_signa"/>
    <property type="match status" value="1"/>
</dbReference>
<accession>W7XVI3</accession>
<dbReference type="EMBL" id="BAMD01000005">
    <property type="protein sequence ID" value="GAF02115.1"/>
    <property type="molecule type" value="Genomic_DNA"/>
</dbReference>
<dbReference type="PROSITE" id="PS52016">
    <property type="entry name" value="TONB_DEPENDENT_REC_3"/>
    <property type="match status" value="1"/>
</dbReference>
<comment type="subcellular location">
    <subcellularLocation>
        <location evidence="1">Cell outer membrane</location>
        <topology evidence="1">Multi-pass membrane protein</topology>
    </subcellularLocation>
</comment>
<evidence type="ECO:0000259" key="2">
    <source>
        <dbReference type="Pfam" id="PF07715"/>
    </source>
</evidence>
<keyword evidence="1" id="KW-1134">Transmembrane beta strand</keyword>
<feature type="domain" description="TonB-dependent receptor plug" evidence="2">
    <location>
        <begin position="129"/>
        <end position="236"/>
    </location>
</feature>
<organism evidence="3 4">
    <name type="scientific">Saccharicrinis fermentans DSM 9555 = JCM 21142</name>
    <dbReference type="NCBI Taxonomy" id="869213"/>
    <lineage>
        <taxon>Bacteria</taxon>
        <taxon>Pseudomonadati</taxon>
        <taxon>Bacteroidota</taxon>
        <taxon>Bacteroidia</taxon>
        <taxon>Marinilabiliales</taxon>
        <taxon>Marinilabiliaceae</taxon>
        <taxon>Saccharicrinis</taxon>
    </lineage>
</organism>
<dbReference type="NCBIfam" id="TIGR04056">
    <property type="entry name" value="OMP_RagA_SusC"/>
    <property type="match status" value="1"/>
</dbReference>
<keyword evidence="1" id="KW-0812">Transmembrane</keyword>
<proteinExistence type="inferred from homology"/>
<comment type="similarity">
    <text evidence="1">Belongs to the TonB-dependent receptor family.</text>
</comment>
<dbReference type="AlphaFoldDB" id="W7XVI3"/>
<keyword evidence="1" id="KW-0813">Transport</keyword>